<dbReference type="CDD" id="cd00093">
    <property type="entry name" value="HTH_XRE"/>
    <property type="match status" value="1"/>
</dbReference>
<dbReference type="Pfam" id="PF01381">
    <property type="entry name" value="HTH_3"/>
    <property type="match status" value="1"/>
</dbReference>
<evidence type="ECO:0000313" key="3">
    <source>
        <dbReference type="Proteomes" id="UP000269374"/>
    </source>
</evidence>
<accession>A0A387BPA4</accession>
<name>A0A387BPA4_9LACT</name>
<evidence type="ECO:0000313" key="2">
    <source>
        <dbReference type="EMBL" id="AYG00361.1"/>
    </source>
</evidence>
<dbReference type="SUPFAM" id="SSF47413">
    <property type="entry name" value="lambda repressor-like DNA-binding domains"/>
    <property type="match status" value="1"/>
</dbReference>
<dbReference type="EMBL" id="CP032627">
    <property type="protein sequence ID" value="AYG00361.1"/>
    <property type="molecule type" value="Genomic_DNA"/>
</dbReference>
<dbReference type="RefSeq" id="WP_120771749.1">
    <property type="nucleotide sequence ID" value="NZ_CP032627.1"/>
</dbReference>
<dbReference type="KEGG" id="lact:D7I46_04190"/>
<evidence type="ECO:0000259" key="1">
    <source>
        <dbReference type="PROSITE" id="PS50943"/>
    </source>
</evidence>
<protein>
    <submittedName>
        <fullName evidence="2">XRE family transcriptional regulator</fullName>
    </submittedName>
</protein>
<feature type="domain" description="HTH cro/C1-type" evidence="1">
    <location>
        <begin position="136"/>
        <end position="170"/>
    </location>
</feature>
<dbReference type="OrthoDB" id="2241893at2"/>
<reference evidence="2 3" key="1">
    <citation type="submission" date="2018-09" db="EMBL/GenBank/DDBJ databases">
        <title>Genome sequencing of strain 1JSPR-7.</title>
        <authorList>
            <person name="Heo J."/>
            <person name="Kim S.-J."/>
            <person name="Kwon S.-W."/>
        </authorList>
    </citation>
    <scope>NUCLEOTIDE SEQUENCE [LARGE SCALE GENOMIC DNA]</scope>
    <source>
        <strain evidence="2 3">1JSPR-7</strain>
    </source>
</reference>
<dbReference type="InterPro" id="IPR010982">
    <property type="entry name" value="Lambda_DNA-bd_dom_sf"/>
</dbReference>
<sequence>MSESIMEQTEVDEQIKNFKIEMRRYRIPILKLSKDIGYPAALVSDILFLRKKPDIKLLQKIEESLNGSIQDKGEERYLNGKGRISTLPMETMNKSYQSLSCANSDILNKLGGKIKTIRTQLNLSEVEFGAELTPVVSPRFIREIEDNRFVPSLEHLIEIADLGKVTLDWLLRV</sequence>
<dbReference type="InterPro" id="IPR001387">
    <property type="entry name" value="Cro/C1-type_HTH"/>
</dbReference>
<organism evidence="2 3">
    <name type="scientific">Lactococcus allomyrinae</name>
    <dbReference type="NCBI Taxonomy" id="2419773"/>
    <lineage>
        <taxon>Bacteria</taxon>
        <taxon>Bacillati</taxon>
        <taxon>Bacillota</taxon>
        <taxon>Bacilli</taxon>
        <taxon>Lactobacillales</taxon>
        <taxon>Streptococcaceae</taxon>
        <taxon>Lactococcus</taxon>
    </lineage>
</organism>
<keyword evidence="3" id="KW-1185">Reference proteome</keyword>
<proteinExistence type="predicted"/>
<dbReference type="PROSITE" id="PS50943">
    <property type="entry name" value="HTH_CROC1"/>
    <property type="match status" value="1"/>
</dbReference>
<dbReference type="GO" id="GO:0003677">
    <property type="term" value="F:DNA binding"/>
    <property type="evidence" value="ECO:0007669"/>
    <property type="project" value="InterPro"/>
</dbReference>
<gene>
    <name evidence="2" type="ORF">D7I46_04190</name>
</gene>
<dbReference type="Gene3D" id="1.10.260.40">
    <property type="entry name" value="lambda repressor-like DNA-binding domains"/>
    <property type="match status" value="1"/>
</dbReference>
<dbReference type="AlphaFoldDB" id="A0A387BPA4"/>
<dbReference type="SMART" id="SM00530">
    <property type="entry name" value="HTH_XRE"/>
    <property type="match status" value="2"/>
</dbReference>
<dbReference type="Proteomes" id="UP000269374">
    <property type="component" value="Chromosome"/>
</dbReference>